<dbReference type="SUPFAM" id="SSF57756">
    <property type="entry name" value="Retrovirus zinc finger-like domains"/>
    <property type="match status" value="1"/>
</dbReference>
<dbReference type="CDD" id="cd09274">
    <property type="entry name" value="RNase_HI_RT_Ty3"/>
    <property type="match status" value="1"/>
</dbReference>
<dbReference type="Gene3D" id="2.40.70.10">
    <property type="entry name" value="Acid Proteases"/>
    <property type="match status" value="1"/>
</dbReference>
<dbReference type="SUPFAM" id="SSF56672">
    <property type="entry name" value="DNA/RNA polymerases"/>
    <property type="match status" value="1"/>
</dbReference>
<gene>
    <name evidence="18" type="ORF">CM83_52002</name>
    <name evidence="14" type="ORF">CM83_52020</name>
    <name evidence="13" type="ORF">CM83_52047</name>
    <name evidence="15" type="ORF">CM83_52074</name>
    <name evidence="16" type="ORF">CM83_52078</name>
    <name evidence="17" type="ORF">CM83_52100</name>
    <name evidence="19" type="ORF">CM83_52113</name>
    <name evidence="20" type="ORF">CM83_52123</name>
</gene>
<sequence>MAPDPPGTTSRTLVIQTALGELPKFDVGDRWTTFNERLEQYFETNTVQDGRQVSLLLTSISAQVYEVIRELTYPDLPKLKSYKDLCELLSTQYAPTTSVWRSRIAYEHLTQDQGLRRGPILDRICEEAADASLKDLYAVAIKKEGALKDQQGAAPMANASEVHRLKAKNGPSRNGKSRRSSASKAERTKQEADRFPPSAMSRSKGTSSTQDKLCFACNKGNHDFKNCKYKAFRCKLCKQIGHLAAACKVKESKFLFHSDSEEYSDINVLYTPGSNKKPFLVKLKVEHKFVEFEMDTGSTLSILPESFYRAHFSNFLLEPTKIKLKSYDGSIILPVGVVNVMVTYNNRSDSCSFLVVQSGQRPLIGRDLIQHFQINIVFGSAYEQQHTLSSYSPEKIAENIVNEFSELFDGTLGKYKYGKISLKVKDNVQPKFCRPRPIPYAFRKGVDHELEKLENLGVISKIETSQWGTPLVPVLKPDNTVRVCSDYKVTLNKYLEDVEHPVPRIEDIFNKLQGGQLFSKLDFSHAYNQLEVDEETSIMLAWSTHKGIFKVNRLPFGTKPACQIFQREVDKTLQGCEGVACLLDDIVITGRSMDEHVHNLRTVLVKLKSAGFKLNKNKCKFFQDGLKFLGHIIDKEGLRKDPSKIDAILKAPIPKNVSEVKAFVGMINYHGRFIKNLSIILAPLYDLLKKNTPFQWSKECDRSFQKLKKIITSDQILVHFNPDLEIVLECDASECGVGACLMHKMPNGELKPISFASRILTKAERRYATIQKEALAIFFGCKKFFEYLMGHKFTIRSDHKPLLGLFGENQGLPQMATGRVQRWALFLSNFDYKLEYVKGSNNSADGLSRLPLEGDNPIVSSEKQESGGYLNFVE</sequence>
<dbReference type="EMBL" id="GBHO01002728">
    <property type="protein sequence ID" value="JAG40876.1"/>
    <property type="molecule type" value="Transcribed_RNA"/>
</dbReference>
<keyword evidence="9" id="KW-0695">RNA-directed DNA polymerase</keyword>
<evidence type="ECO:0000313" key="14">
    <source>
        <dbReference type="EMBL" id="JAG07191.1"/>
    </source>
</evidence>
<dbReference type="Gene3D" id="3.30.70.270">
    <property type="match status" value="2"/>
</dbReference>
<evidence type="ECO:0000256" key="6">
    <source>
        <dbReference type="ARBA" id="ARBA00022750"/>
    </source>
</evidence>
<dbReference type="EMBL" id="GBHO01031457">
    <property type="protein sequence ID" value="JAG12147.1"/>
    <property type="molecule type" value="Transcribed_RNA"/>
</dbReference>
<dbReference type="PROSITE" id="PS50175">
    <property type="entry name" value="ASP_PROT_RETROV"/>
    <property type="match status" value="1"/>
</dbReference>
<evidence type="ECO:0000256" key="7">
    <source>
        <dbReference type="ARBA" id="ARBA00022759"/>
    </source>
</evidence>
<keyword evidence="5" id="KW-0540">Nuclease</keyword>
<dbReference type="EMBL" id="GBHO01031456">
    <property type="protein sequence ID" value="JAG12148.1"/>
    <property type="molecule type" value="Transcribed_RNA"/>
</dbReference>
<dbReference type="InterPro" id="IPR021109">
    <property type="entry name" value="Peptidase_aspartic_dom_sf"/>
</dbReference>
<keyword evidence="3" id="KW-0808">Transferase</keyword>
<evidence type="ECO:0000313" key="16">
    <source>
        <dbReference type="EMBL" id="JAG12148.1"/>
    </source>
</evidence>
<dbReference type="FunFam" id="3.10.20.370:FF:000001">
    <property type="entry name" value="Retrovirus-related Pol polyprotein from transposon 17.6-like protein"/>
    <property type="match status" value="1"/>
</dbReference>
<evidence type="ECO:0000256" key="3">
    <source>
        <dbReference type="ARBA" id="ARBA00022679"/>
    </source>
</evidence>
<dbReference type="GO" id="GO:0004190">
    <property type="term" value="F:aspartic-type endopeptidase activity"/>
    <property type="evidence" value="ECO:0007669"/>
    <property type="project" value="UniProtKB-KW"/>
</dbReference>
<feature type="compositionally biased region" description="Basic and acidic residues" evidence="11">
    <location>
        <begin position="184"/>
        <end position="194"/>
    </location>
</feature>
<dbReference type="GO" id="GO:0008270">
    <property type="term" value="F:zinc ion binding"/>
    <property type="evidence" value="ECO:0007669"/>
    <property type="project" value="InterPro"/>
</dbReference>
<dbReference type="GO" id="GO:0003676">
    <property type="term" value="F:nucleic acid binding"/>
    <property type="evidence" value="ECO:0007669"/>
    <property type="project" value="InterPro"/>
</dbReference>
<keyword evidence="4" id="KW-0548">Nucleotidyltransferase</keyword>
<dbReference type="EMBL" id="GBHO01002732">
    <property type="protein sequence ID" value="JAG40872.1"/>
    <property type="molecule type" value="Transcribed_RNA"/>
</dbReference>
<evidence type="ECO:0000313" key="20">
    <source>
        <dbReference type="EMBL" id="JAG40876.1"/>
    </source>
</evidence>
<evidence type="ECO:0000256" key="11">
    <source>
        <dbReference type="SAM" id="MobiDB-lite"/>
    </source>
</evidence>
<evidence type="ECO:0000313" key="15">
    <source>
        <dbReference type="EMBL" id="JAG12147.1"/>
    </source>
</evidence>
<evidence type="ECO:0000259" key="12">
    <source>
        <dbReference type="PROSITE" id="PS50175"/>
    </source>
</evidence>
<dbReference type="Pfam" id="PF00078">
    <property type="entry name" value="RVT_1"/>
    <property type="match status" value="1"/>
</dbReference>
<evidence type="ECO:0000256" key="9">
    <source>
        <dbReference type="ARBA" id="ARBA00022918"/>
    </source>
</evidence>
<proteinExistence type="predicted"/>
<evidence type="ECO:0000256" key="10">
    <source>
        <dbReference type="ARBA" id="ARBA00023268"/>
    </source>
</evidence>
<dbReference type="InterPro" id="IPR043128">
    <property type="entry name" value="Rev_trsase/Diguanyl_cyclase"/>
</dbReference>
<feature type="region of interest" description="Disordered" evidence="11">
    <location>
        <begin position="150"/>
        <end position="207"/>
    </location>
</feature>
<evidence type="ECO:0000256" key="1">
    <source>
        <dbReference type="ARBA" id="ARBA00012493"/>
    </source>
</evidence>
<dbReference type="InterPro" id="IPR036875">
    <property type="entry name" value="Znf_CCHC_sf"/>
</dbReference>
<dbReference type="AlphaFoldDB" id="A0A0A9X068"/>
<keyword evidence="10" id="KW-0511">Multifunctional enzyme</keyword>
<evidence type="ECO:0000313" key="13">
    <source>
        <dbReference type="EMBL" id="JAG06881.1"/>
    </source>
</evidence>
<keyword evidence="6" id="KW-0064">Aspartyl protease</keyword>
<reference evidence="17" key="1">
    <citation type="journal article" date="2014" name="PLoS ONE">
        <title>Transcriptome-Based Identification of ABC Transporters in the Western Tarnished Plant Bug Lygus hesperus.</title>
        <authorList>
            <person name="Hull J.J."/>
            <person name="Chaney K."/>
            <person name="Geib S.M."/>
            <person name="Fabrick J.A."/>
            <person name="Brent C.S."/>
            <person name="Walsh D."/>
            <person name="Lavine L.C."/>
        </authorList>
    </citation>
    <scope>NUCLEOTIDE SEQUENCE</scope>
</reference>
<dbReference type="CDD" id="cd01647">
    <property type="entry name" value="RT_LTR"/>
    <property type="match status" value="1"/>
</dbReference>
<reference evidence="17" key="2">
    <citation type="submission" date="2014-07" db="EMBL/GenBank/DDBJ databases">
        <authorList>
            <person name="Hull J."/>
        </authorList>
    </citation>
    <scope>NUCLEOTIDE SEQUENCE</scope>
</reference>
<evidence type="ECO:0000256" key="4">
    <source>
        <dbReference type="ARBA" id="ARBA00022695"/>
    </source>
</evidence>
<dbReference type="InterPro" id="IPR041577">
    <property type="entry name" value="RT_RNaseH_2"/>
</dbReference>
<accession>A0A0A9X068</accession>
<dbReference type="InterPro" id="IPR043502">
    <property type="entry name" value="DNA/RNA_pol_sf"/>
</dbReference>
<evidence type="ECO:0000256" key="5">
    <source>
        <dbReference type="ARBA" id="ARBA00022722"/>
    </source>
</evidence>
<dbReference type="EMBL" id="GBHO01036413">
    <property type="protein sequence ID" value="JAG07191.1"/>
    <property type="molecule type" value="Transcribed_RNA"/>
</dbReference>
<evidence type="ECO:0000313" key="18">
    <source>
        <dbReference type="EMBL" id="JAG22576.1"/>
    </source>
</evidence>
<dbReference type="PANTHER" id="PTHR37984:SF5">
    <property type="entry name" value="PROTEIN NYNRIN-LIKE"/>
    <property type="match status" value="1"/>
</dbReference>
<dbReference type="GO" id="GO:0006508">
    <property type="term" value="P:proteolysis"/>
    <property type="evidence" value="ECO:0007669"/>
    <property type="project" value="UniProtKB-KW"/>
</dbReference>
<dbReference type="GO" id="GO:0004519">
    <property type="term" value="F:endonuclease activity"/>
    <property type="evidence" value="ECO:0007669"/>
    <property type="project" value="UniProtKB-KW"/>
</dbReference>
<dbReference type="InterPro" id="IPR000477">
    <property type="entry name" value="RT_dom"/>
</dbReference>
<evidence type="ECO:0000313" key="19">
    <source>
        <dbReference type="EMBL" id="JAG40872.1"/>
    </source>
</evidence>
<dbReference type="EMBL" id="GBHO01021028">
    <property type="protein sequence ID" value="JAG22576.1"/>
    <property type="molecule type" value="Transcribed_RNA"/>
</dbReference>
<feature type="domain" description="Peptidase A2" evidence="12">
    <location>
        <begin position="290"/>
        <end position="368"/>
    </location>
</feature>
<dbReference type="InterPro" id="IPR001995">
    <property type="entry name" value="Peptidase_A2_cat"/>
</dbReference>
<keyword evidence="8" id="KW-0378">Hydrolase</keyword>
<evidence type="ECO:0000313" key="17">
    <source>
        <dbReference type="EMBL" id="JAG12153.1"/>
    </source>
</evidence>
<evidence type="ECO:0000256" key="8">
    <source>
        <dbReference type="ARBA" id="ARBA00022801"/>
    </source>
</evidence>
<dbReference type="GO" id="GO:0003964">
    <property type="term" value="F:RNA-directed DNA polymerase activity"/>
    <property type="evidence" value="ECO:0007669"/>
    <property type="project" value="UniProtKB-KW"/>
</dbReference>
<dbReference type="EMBL" id="GBHO01036723">
    <property type="protein sequence ID" value="JAG06881.1"/>
    <property type="molecule type" value="Transcribed_RNA"/>
</dbReference>
<organism evidence="17">
    <name type="scientific">Lygus hesperus</name>
    <name type="common">Western plant bug</name>
    <dbReference type="NCBI Taxonomy" id="30085"/>
    <lineage>
        <taxon>Eukaryota</taxon>
        <taxon>Metazoa</taxon>
        <taxon>Ecdysozoa</taxon>
        <taxon>Arthropoda</taxon>
        <taxon>Hexapoda</taxon>
        <taxon>Insecta</taxon>
        <taxon>Pterygota</taxon>
        <taxon>Neoptera</taxon>
        <taxon>Paraneoptera</taxon>
        <taxon>Hemiptera</taxon>
        <taxon>Heteroptera</taxon>
        <taxon>Panheteroptera</taxon>
        <taxon>Cimicomorpha</taxon>
        <taxon>Miridae</taxon>
        <taxon>Mirini</taxon>
        <taxon>Lygus</taxon>
    </lineage>
</organism>
<dbReference type="Gene3D" id="3.10.10.10">
    <property type="entry name" value="HIV Type 1 Reverse Transcriptase, subunit A, domain 1"/>
    <property type="match status" value="1"/>
</dbReference>
<dbReference type="InterPro" id="IPR050951">
    <property type="entry name" value="Retrovirus_Pol_polyprotein"/>
</dbReference>
<keyword evidence="7" id="KW-0255">Endonuclease</keyword>
<dbReference type="SUPFAM" id="SSF50630">
    <property type="entry name" value="Acid proteases"/>
    <property type="match status" value="1"/>
</dbReference>
<dbReference type="Gene3D" id="4.10.60.10">
    <property type="entry name" value="Zinc finger, CCHC-type"/>
    <property type="match status" value="1"/>
</dbReference>
<protein>
    <recommendedName>
        <fullName evidence="1">RNA-directed DNA polymerase</fullName>
        <ecNumber evidence="1">2.7.7.49</ecNumber>
    </recommendedName>
</protein>
<dbReference type="Pfam" id="PF17919">
    <property type="entry name" value="RT_RNaseH_2"/>
    <property type="match status" value="1"/>
</dbReference>
<dbReference type="EC" id="2.7.7.49" evidence="1"/>
<dbReference type="EMBL" id="GBHO01031451">
    <property type="protein sequence ID" value="JAG12153.1"/>
    <property type="molecule type" value="Transcribed_RNA"/>
</dbReference>
<dbReference type="FunFam" id="3.30.70.270:FF:000020">
    <property type="entry name" value="Transposon Tf2-6 polyprotein-like Protein"/>
    <property type="match status" value="1"/>
</dbReference>
<dbReference type="PANTHER" id="PTHR37984">
    <property type="entry name" value="PROTEIN CBG26694"/>
    <property type="match status" value="1"/>
</dbReference>
<evidence type="ECO:0000256" key="2">
    <source>
        <dbReference type="ARBA" id="ARBA00022670"/>
    </source>
</evidence>
<keyword evidence="2" id="KW-0645">Protease</keyword>
<name>A0A0A9X068_LYGHE</name>